<dbReference type="Proteomes" id="UP000284842">
    <property type="component" value="Unassembled WGS sequence"/>
</dbReference>
<dbReference type="InterPro" id="IPR029063">
    <property type="entry name" value="SAM-dependent_MTases_sf"/>
</dbReference>
<dbReference type="PANTHER" id="PTHR14614">
    <property type="entry name" value="HEPATOCELLULAR CARCINOMA-ASSOCIATED ANTIGEN"/>
    <property type="match status" value="1"/>
</dbReference>
<accession>A0A409YUF4</accession>
<dbReference type="GO" id="GO:0008757">
    <property type="term" value="F:S-adenosylmethionine-dependent methyltransferase activity"/>
    <property type="evidence" value="ECO:0007669"/>
    <property type="project" value="UniProtKB-ARBA"/>
</dbReference>
<dbReference type="InterPro" id="IPR019410">
    <property type="entry name" value="Methyltransf_16"/>
</dbReference>
<dbReference type="Pfam" id="PF10294">
    <property type="entry name" value="Methyltransf_16"/>
    <property type="match status" value="1"/>
</dbReference>
<reference evidence="1 2" key="1">
    <citation type="journal article" date="2018" name="Evol. Lett.">
        <title>Horizontal gene cluster transfer increased hallucinogenic mushroom diversity.</title>
        <authorList>
            <person name="Reynolds H.T."/>
            <person name="Vijayakumar V."/>
            <person name="Gluck-Thaler E."/>
            <person name="Korotkin H.B."/>
            <person name="Matheny P.B."/>
            <person name="Slot J.C."/>
        </authorList>
    </citation>
    <scope>NUCLEOTIDE SEQUENCE [LARGE SCALE GENOMIC DNA]</scope>
    <source>
        <strain evidence="1 2">2629</strain>
    </source>
</reference>
<dbReference type="OrthoDB" id="194386at2759"/>
<organism evidence="1 2">
    <name type="scientific">Panaeolus cyanescens</name>
    <dbReference type="NCBI Taxonomy" id="181874"/>
    <lineage>
        <taxon>Eukaryota</taxon>
        <taxon>Fungi</taxon>
        <taxon>Dikarya</taxon>
        <taxon>Basidiomycota</taxon>
        <taxon>Agaricomycotina</taxon>
        <taxon>Agaricomycetes</taxon>
        <taxon>Agaricomycetidae</taxon>
        <taxon>Agaricales</taxon>
        <taxon>Agaricineae</taxon>
        <taxon>Galeropsidaceae</taxon>
        <taxon>Panaeolus</taxon>
    </lineage>
</organism>
<gene>
    <name evidence="1" type="ORF">CVT24_001784</name>
</gene>
<protein>
    <submittedName>
        <fullName evidence="1">Uncharacterized protein</fullName>
    </submittedName>
</protein>
<sequence>MDPQLFILLQDFYSLKPTNKLNFPKGVSPTKINDFLLIDILFDSHFQQYPPSQQYQKQFWKWAIENLEQMPVEDNDDDFEVDVSIYKHYFSLLPSSGLVIGLSHPETQNQICGRGIALHTAAPSNSYVTHFWRPYPMSDPEVVDALVDLKHYQRTTLLESRTTIESGTTGLRTWLASFVLAEYLIAHPNVLTTSSNVDINYSTLDWSAAIDIERKKMLQVFLQQQVNADIILGADVVFDPALIPALIATLKMALSPKESNKQGLIALTMRNPSTLQQFINQANEAFQVEDIHTGSPQRLFSETLEGRTEDVKLFLIRL</sequence>
<evidence type="ECO:0000313" key="2">
    <source>
        <dbReference type="Proteomes" id="UP000284842"/>
    </source>
</evidence>
<dbReference type="EMBL" id="NHTK01000606">
    <property type="protein sequence ID" value="PPR06599.1"/>
    <property type="molecule type" value="Genomic_DNA"/>
</dbReference>
<dbReference type="Gene3D" id="3.40.50.150">
    <property type="entry name" value="Vaccinia Virus protein VP39"/>
    <property type="match status" value="2"/>
</dbReference>
<evidence type="ECO:0000313" key="1">
    <source>
        <dbReference type="EMBL" id="PPR06599.1"/>
    </source>
</evidence>
<dbReference type="STRING" id="181874.A0A409YUF4"/>
<comment type="caution">
    <text evidence="1">The sequence shown here is derived from an EMBL/GenBank/DDBJ whole genome shotgun (WGS) entry which is preliminary data.</text>
</comment>
<dbReference type="AlphaFoldDB" id="A0A409YUF4"/>
<proteinExistence type="predicted"/>
<keyword evidence="2" id="KW-1185">Reference proteome</keyword>
<name>A0A409YUF4_9AGAR</name>
<dbReference type="PANTHER" id="PTHR14614:SF130">
    <property type="entry name" value="PROTEIN-LYSINE N-METHYLTRANSFERASE EEF2KMT"/>
    <property type="match status" value="1"/>
</dbReference>
<dbReference type="InParanoid" id="A0A409YUF4"/>